<evidence type="ECO:0000313" key="2">
    <source>
        <dbReference type="Proteomes" id="UP000185744"/>
    </source>
</evidence>
<reference evidence="1" key="1">
    <citation type="submission" date="2016-12" db="EMBL/GenBank/DDBJ databases">
        <title>Discovery of methanogenic haloarchaea.</title>
        <authorList>
            <person name="Sorokin D.Y."/>
            <person name="Makarova K.S."/>
            <person name="Abbas B."/>
            <person name="Ferrer M."/>
            <person name="Golyshin P.N."/>
        </authorList>
    </citation>
    <scope>NUCLEOTIDE SEQUENCE [LARGE SCALE GENOMIC DNA]</scope>
    <source>
        <strain evidence="1">HMET1</strain>
    </source>
</reference>
<comment type="caution">
    <text evidence="1">The sequence shown here is derived from an EMBL/GenBank/DDBJ whole genome shotgun (WGS) entry which is preliminary data.</text>
</comment>
<proteinExistence type="predicted"/>
<keyword evidence="2" id="KW-1185">Reference proteome</keyword>
<dbReference type="EMBL" id="MSDW01000001">
    <property type="protein sequence ID" value="OKY78644.1"/>
    <property type="molecule type" value="Genomic_DNA"/>
</dbReference>
<protein>
    <submittedName>
        <fullName evidence="1">Uncharacterized protein</fullName>
    </submittedName>
</protein>
<dbReference type="STRING" id="1903181.BTN85_1141"/>
<dbReference type="AlphaFoldDB" id="A0A1Q6DWA4"/>
<dbReference type="Proteomes" id="UP000185744">
    <property type="component" value="Unassembled WGS sequence"/>
</dbReference>
<dbReference type="InParanoid" id="A0A1Q6DWA4"/>
<gene>
    <name evidence="1" type="ORF">BTN85_1141</name>
</gene>
<evidence type="ECO:0000313" key="1">
    <source>
        <dbReference type="EMBL" id="OKY78644.1"/>
    </source>
</evidence>
<sequence length="87" mass="10287">MVEVGCPSCGTEHQLEKKEENDLNVIGECCEWFFVQISIRDEERIIDQEPKKQNLSNCKFYIIYSGERNEILAVNQKDYNEKINREN</sequence>
<organism evidence="1 2">
    <name type="scientific">Methanohalarchaeum thermophilum</name>
    <dbReference type="NCBI Taxonomy" id="1903181"/>
    <lineage>
        <taxon>Archaea</taxon>
        <taxon>Methanobacteriati</taxon>
        <taxon>Methanobacteriota</taxon>
        <taxon>Methanonatronarchaeia</taxon>
        <taxon>Methanonatronarchaeales</taxon>
        <taxon>Methanonatronarchaeaceae</taxon>
        <taxon>Candidatus Methanohalarchaeum</taxon>
    </lineage>
</organism>
<name>A0A1Q6DWA4_METT1</name>
<accession>A0A1Q6DWA4</accession>